<dbReference type="PROSITE" id="PS50234">
    <property type="entry name" value="VWFA"/>
    <property type="match status" value="1"/>
</dbReference>
<dbReference type="AlphaFoldDB" id="X1ETK2"/>
<gene>
    <name evidence="2" type="ORF">S03H2_02102</name>
</gene>
<name>X1ETK2_9ZZZZ</name>
<dbReference type="EMBL" id="BARU01000673">
    <property type="protein sequence ID" value="GAH23630.1"/>
    <property type="molecule type" value="Genomic_DNA"/>
</dbReference>
<comment type="caution">
    <text evidence="2">The sequence shown here is derived from an EMBL/GenBank/DDBJ whole genome shotgun (WGS) entry which is preliminary data.</text>
</comment>
<evidence type="ECO:0000313" key="2">
    <source>
        <dbReference type="EMBL" id="GAH23630.1"/>
    </source>
</evidence>
<dbReference type="CDD" id="cd00198">
    <property type="entry name" value="vWFA"/>
    <property type="match status" value="1"/>
</dbReference>
<protein>
    <recommendedName>
        <fullName evidence="1">VWFA domain-containing protein</fullName>
    </recommendedName>
</protein>
<organism evidence="2">
    <name type="scientific">marine sediment metagenome</name>
    <dbReference type="NCBI Taxonomy" id="412755"/>
    <lineage>
        <taxon>unclassified sequences</taxon>
        <taxon>metagenomes</taxon>
        <taxon>ecological metagenomes</taxon>
    </lineage>
</organism>
<dbReference type="InterPro" id="IPR002035">
    <property type="entry name" value="VWF_A"/>
</dbReference>
<dbReference type="SUPFAM" id="SSF53300">
    <property type="entry name" value="vWA-like"/>
    <property type="match status" value="1"/>
</dbReference>
<dbReference type="Gene3D" id="3.40.50.410">
    <property type="entry name" value="von Willebrand factor, type A domain"/>
    <property type="match status" value="1"/>
</dbReference>
<evidence type="ECO:0000259" key="1">
    <source>
        <dbReference type="PROSITE" id="PS50234"/>
    </source>
</evidence>
<dbReference type="SMART" id="SM00327">
    <property type="entry name" value="VWA"/>
    <property type="match status" value="1"/>
</dbReference>
<sequence>MSYEKKVSRVQPALIVIILDDSGSMEDPLPGTTDAKYQWVERLTGVIFKELLARSTELKGDTAQIKSRYFVYVITYGSNPEVWGAGEMDIKAAVEKYANDGNSLALGGKLGGTDAAAAFKKAYEYLKEAVTDQRFRKSFPPMVFHLTDGMSATDASPIAEQIKQLSTEDGNVLVVNAYIGTQTSLSYKGTEDFPGYVDLSDVGSDEDNVRLFNMSSEVPMCVRQNLIDDGIFPNVKEGARLFFDVRTKDMLKHTIQVVGSMGSRADRNVR</sequence>
<proteinExistence type="predicted"/>
<accession>X1ETK2</accession>
<reference evidence="2" key="1">
    <citation type="journal article" date="2014" name="Front. Microbiol.">
        <title>High frequency of phylogenetically diverse reductive dehalogenase-homologous genes in deep subseafloor sedimentary metagenomes.</title>
        <authorList>
            <person name="Kawai M."/>
            <person name="Futagami T."/>
            <person name="Toyoda A."/>
            <person name="Takaki Y."/>
            <person name="Nishi S."/>
            <person name="Hori S."/>
            <person name="Arai W."/>
            <person name="Tsubouchi T."/>
            <person name="Morono Y."/>
            <person name="Uchiyama I."/>
            <person name="Ito T."/>
            <person name="Fujiyama A."/>
            <person name="Inagaki F."/>
            <person name="Takami H."/>
        </authorList>
    </citation>
    <scope>NUCLEOTIDE SEQUENCE</scope>
    <source>
        <strain evidence="2">Expedition CK06-06</strain>
    </source>
</reference>
<dbReference type="InterPro" id="IPR036465">
    <property type="entry name" value="vWFA_dom_sf"/>
</dbReference>
<feature type="domain" description="VWFA" evidence="1">
    <location>
        <begin position="14"/>
        <end position="235"/>
    </location>
</feature>